<dbReference type="Pfam" id="PF00535">
    <property type="entry name" value="Glycos_transf_2"/>
    <property type="match status" value="1"/>
</dbReference>
<accession>A0A157NKF1</accession>
<comment type="subcellular location">
    <subcellularLocation>
        <location evidence="1">Cell inner membrane</location>
        <topology evidence="1">Multi-pass membrane protein</topology>
    </subcellularLocation>
</comment>
<keyword evidence="5 11" id="KW-0808">Transferase</keyword>
<dbReference type="GeneID" id="56590287"/>
<feature type="transmembrane region" description="Helical" evidence="11">
    <location>
        <begin position="79"/>
        <end position="98"/>
    </location>
</feature>
<comment type="catalytic activity">
    <reaction evidence="10 11">
        <text>[(1-&gt;4)-beta-D-glucosyl](n) + UDP-alpha-D-glucose = [(1-&gt;4)-beta-D-glucosyl](n+1) + UDP + H(+)</text>
        <dbReference type="Rhea" id="RHEA:19929"/>
        <dbReference type="Rhea" id="RHEA-COMP:10033"/>
        <dbReference type="Rhea" id="RHEA-COMP:10034"/>
        <dbReference type="ChEBI" id="CHEBI:15378"/>
        <dbReference type="ChEBI" id="CHEBI:18246"/>
        <dbReference type="ChEBI" id="CHEBI:58223"/>
        <dbReference type="ChEBI" id="CHEBI:58885"/>
        <dbReference type="EC" id="2.4.1.12"/>
    </reaction>
</comment>
<evidence type="ECO:0000259" key="12">
    <source>
        <dbReference type="Pfam" id="PF00535"/>
    </source>
</evidence>
<dbReference type="GO" id="GO:0005886">
    <property type="term" value="C:plasma membrane"/>
    <property type="evidence" value="ECO:0007669"/>
    <property type="project" value="UniProtKB-SubCell"/>
</dbReference>
<comment type="cofactor">
    <cofactor evidence="11">
        <name>Mg(2+)</name>
        <dbReference type="ChEBI" id="CHEBI:18420"/>
    </cofactor>
</comment>
<comment type="pathway">
    <text evidence="11">Glycan metabolism; bacterial cellulose biosynthesis.</text>
</comment>
<dbReference type="CDD" id="cd06421">
    <property type="entry name" value="CESA_CelA_like"/>
    <property type="match status" value="1"/>
</dbReference>
<dbReference type="InterPro" id="IPR003919">
    <property type="entry name" value="Cell_synth_A"/>
</dbReference>
<dbReference type="SUPFAM" id="SSF53448">
    <property type="entry name" value="Nucleotide-diphospho-sugar transferases"/>
    <property type="match status" value="1"/>
</dbReference>
<evidence type="ECO:0000256" key="6">
    <source>
        <dbReference type="ARBA" id="ARBA00022692"/>
    </source>
</evidence>
<evidence type="ECO:0000256" key="8">
    <source>
        <dbReference type="ARBA" id="ARBA00022989"/>
    </source>
</evidence>
<dbReference type="GO" id="GO:0016760">
    <property type="term" value="F:cellulose synthase (UDP-forming) activity"/>
    <property type="evidence" value="ECO:0007669"/>
    <property type="project" value="UniProtKB-EC"/>
</dbReference>
<keyword evidence="15" id="KW-1185">Reference proteome</keyword>
<dbReference type="AlphaFoldDB" id="A0A157NKF1"/>
<dbReference type="GO" id="GO:0006011">
    <property type="term" value="P:UDP-alpha-D-glucose metabolic process"/>
    <property type="evidence" value="ECO:0007669"/>
    <property type="project" value="InterPro"/>
</dbReference>
<feature type="transmembrane region" description="Helical" evidence="11">
    <location>
        <begin position="521"/>
        <end position="545"/>
    </location>
</feature>
<dbReference type="PATRIC" id="fig|123899.6.peg.2442"/>
<feature type="domain" description="Glycosyltransferase 2-like" evidence="12">
    <location>
        <begin position="159"/>
        <end position="326"/>
    </location>
</feature>
<keyword evidence="2 11" id="KW-1003">Cell membrane</keyword>
<evidence type="ECO:0000256" key="7">
    <source>
        <dbReference type="ARBA" id="ARBA00022916"/>
    </source>
</evidence>
<dbReference type="Gene3D" id="3.90.550.10">
    <property type="entry name" value="Spore Coat Polysaccharide Biosynthesis Protein SpsA, Chain A"/>
    <property type="match status" value="1"/>
</dbReference>
<evidence type="ECO:0000256" key="11">
    <source>
        <dbReference type="RuleBase" id="RU365020"/>
    </source>
</evidence>
<dbReference type="KEGG" id="btrm:SAMEA390648702455"/>
<evidence type="ECO:0000256" key="3">
    <source>
        <dbReference type="ARBA" id="ARBA00022519"/>
    </source>
</evidence>
<keyword evidence="9 11" id="KW-0472">Membrane</keyword>
<feature type="transmembrane region" description="Helical" evidence="11">
    <location>
        <begin position="404"/>
        <end position="431"/>
    </location>
</feature>
<organism evidence="14 15">
    <name type="scientific">Bordetella trematum</name>
    <dbReference type="NCBI Taxonomy" id="123899"/>
    <lineage>
        <taxon>Bacteria</taxon>
        <taxon>Pseudomonadati</taxon>
        <taxon>Pseudomonadota</taxon>
        <taxon>Betaproteobacteria</taxon>
        <taxon>Burkholderiales</taxon>
        <taxon>Alcaligenaceae</taxon>
        <taxon>Bordetella</taxon>
    </lineage>
</organism>
<dbReference type="NCBIfam" id="TIGR03030">
    <property type="entry name" value="CelA"/>
    <property type="match status" value="1"/>
</dbReference>
<feature type="transmembrane region" description="Helical" evidence="11">
    <location>
        <begin position="113"/>
        <end position="134"/>
    </location>
</feature>
<dbReference type="OrthoDB" id="9806824at2"/>
<evidence type="ECO:0000256" key="2">
    <source>
        <dbReference type="ARBA" id="ARBA00022475"/>
    </source>
</evidence>
<keyword evidence="4 11" id="KW-0328">Glycosyltransferase</keyword>
<dbReference type="GO" id="GO:0030244">
    <property type="term" value="P:cellulose biosynthetic process"/>
    <property type="evidence" value="ECO:0007669"/>
    <property type="project" value="UniProtKB-KW"/>
</dbReference>
<dbReference type="Pfam" id="PF03552">
    <property type="entry name" value="Cellulose_synt"/>
    <property type="match status" value="1"/>
</dbReference>
<comment type="function">
    <text evidence="11">Catalytic subunit of cellulose synthase. It polymerizes uridine 5'-diphosphate glucose to cellulose.</text>
</comment>
<keyword evidence="8 11" id="KW-1133">Transmembrane helix</keyword>
<dbReference type="InterPro" id="IPR029044">
    <property type="entry name" value="Nucleotide-diphossugar_trans"/>
</dbReference>
<evidence type="ECO:0000313" key="14">
    <source>
        <dbReference type="EMBL" id="SAI70780.1"/>
    </source>
</evidence>
<reference evidence="14 15" key="1">
    <citation type="submission" date="2016-04" db="EMBL/GenBank/DDBJ databases">
        <authorList>
            <consortium name="Pathogen Informatics"/>
        </authorList>
    </citation>
    <scope>NUCLEOTIDE SEQUENCE [LARGE SCALE GENOMIC DNA]</scope>
    <source>
        <strain evidence="14 15">H044680328</strain>
    </source>
</reference>
<dbReference type="InterPro" id="IPR005150">
    <property type="entry name" value="Cellulose_synth"/>
</dbReference>
<evidence type="ECO:0000256" key="5">
    <source>
        <dbReference type="ARBA" id="ARBA00022679"/>
    </source>
</evidence>
<evidence type="ECO:0000313" key="15">
    <source>
        <dbReference type="Proteomes" id="UP000076825"/>
    </source>
</evidence>
<proteinExistence type="predicted"/>
<keyword evidence="7 11" id="KW-0135">Cellulose biosynthesis</keyword>
<dbReference type="UniPathway" id="UPA00694"/>
<dbReference type="InterPro" id="IPR001173">
    <property type="entry name" value="Glyco_trans_2-like"/>
</dbReference>
<dbReference type="PRINTS" id="PR01439">
    <property type="entry name" value="CELLSNTHASEA"/>
</dbReference>
<evidence type="ECO:0000256" key="10">
    <source>
        <dbReference type="ARBA" id="ARBA00048682"/>
    </source>
</evidence>
<dbReference type="eggNOG" id="COG1215">
    <property type="taxonomic scope" value="Bacteria"/>
</dbReference>
<feature type="transmembrane region" description="Helical" evidence="11">
    <location>
        <begin position="437"/>
        <end position="457"/>
    </location>
</feature>
<feature type="transmembrane region" description="Helical" evidence="11">
    <location>
        <begin position="551"/>
        <end position="573"/>
    </location>
</feature>
<name>A0A157NKF1_9BORD</name>
<dbReference type="EC" id="2.4.1.12" evidence="11"/>
<keyword evidence="3 11" id="KW-0997">Cell inner membrane</keyword>
<keyword evidence="11" id="KW-0973">c-di-GMP</keyword>
<dbReference type="Pfam" id="PF07238">
    <property type="entry name" value="PilZ"/>
    <property type="match status" value="1"/>
</dbReference>
<evidence type="ECO:0000256" key="4">
    <source>
        <dbReference type="ARBA" id="ARBA00022676"/>
    </source>
</evidence>
<evidence type="ECO:0000259" key="13">
    <source>
        <dbReference type="Pfam" id="PF07238"/>
    </source>
</evidence>
<dbReference type="PANTHER" id="PTHR43867">
    <property type="entry name" value="CELLULOSE SYNTHASE CATALYTIC SUBUNIT A [UDP-FORMING]"/>
    <property type="match status" value="1"/>
</dbReference>
<dbReference type="RefSeq" id="WP_025518087.1">
    <property type="nucleotide sequence ID" value="NZ_CP016340.1"/>
</dbReference>
<dbReference type="STRING" id="123899.SAMEA3906487_02455"/>
<evidence type="ECO:0000256" key="9">
    <source>
        <dbReference type="ARBA" id="ARBA00023136"/>
    </source>
</evidence>
<sequence>MSTRQDSFTPSQGRLSRWGDQLLGWRLWRSGLVRFLAFLLAMVLFVLAVAVEMGLYQQLVFAVTCMVAALVLRRVAGRLAILTMVVLSVTTSLRYMYWRITETLGFETLLDAFFGYGLLLAELYALTVMLLSYFQTAWPLHRRPVPLPQDTAQWPTVDVYIPTYNEPLDMVRQSVLAALALDWPADRLKVYVLDDGRRPEFRAFCEEAGAHYLIRDNNRHAKAGNINAALEKTDGEYIVVFDCDHVTVRSFLQVCMGWFLKDPRLALLQTPHVFFSPDPFERNLGTFRNVPNEGELFYGVVQDGNDLWNATFFCGSCAVMRRSALLDVGGVATESVTEDALTALKMNRKGYNTAYLAVPQAAGLATENLSRHIGQRTRWARGMAQIIRVNNPLLGRGLQLGQRLCYLSAMLHFFFGLPRVVFLTAPLAYLFFHASVFQASAVMVAAYALPHIIVASMTGSRIQGRFRHSFWNEVYESVLAWYIMRPALQTLISPKSASFNVTAKGGVIEESYFDWGLARPYVVLLCLNVLGLIIGVIGLAVGFGGDARMTILLNLGWTLYNIVMTSASVAVAGEARQLRTTPRVAIELPAMLTLPDGRTVACQTTDFSQGGLGLKLPSGATVPTGSDVLVSLFRNEDEAVFPTRVTFSRDGRLGVRFHELTLAQEAELAQMTFGRADAWATTWGRNRPDSPLAALQQISSVGGRGFSLLLRQLRDRGRAALRRPAAASSKQ</sequence>
<dbReference type="PANTHER" id="PTHR43867:SF2">
    <property type="entry name" value="CELLULOSE SYNTHASE CATALYTIC SUBUNIT A [UDP-FORMING]"/>
    <property type="match status" value="1"/>
</dbReference>
<keyword evidence="6 11" id="KW-0812">Transmembrane</keyword>
<evidence type="ECO:0000256" key="1">
    <source>
        <dbReference type="ARBA" id="ARBA00004429"/>
    </source>
</evidence>
<dbReference type="Gene3D" id="2.40.10.220">
    <property type="entry name" value="predicted glycosyltransferase like domains"/>
    <property type="match status" value="1"/>
</dbReference>
<dbReference type="InterPro" id="IPR009875">
    <property type="entry name" value="PilZ_domain"/>
</dbReference>
<feature type="transmembrane region" description="Helical" evidence="11">
    <location>
        <begin position="55"/>
        <end position="72"/>
    </location>
</feature>
<dbReference type="EMBL" id="LT546645">
    <property type="protein sequence ID" value="SAI70780.1"/>
    <property type="molecule type" value="Genomic_DNA"/>
</dbReference>
<dbReference type="InterPro" id="IPR050321">
    <property type="entry name" value="Glycosyltr_2/OpgH_subfam"/>
</dbReference>
<dbReference type="SUPFAM" id="SSF141371">
    <property type="entry name" value="PilZ domain-like"/>
    <property type="match status" value="1"/>
</dbReference>
<protein>
    <recommendedName>
        <fullName evidence="11">Cellulose synthase catalytic subunit [UDP-forming]</fullName>
        <ecNumber evidence="11">2.4.1.12</ecNumber>
    </recommendedName>
</protein>
<feature type="transmembrane region" description="Helical" evidence="11">
    <location>
        <begin position="31"/>
        <end position="49"/>
    </location>
</feature>
<gene>
    <name evidence="14" type="primary">bcsA</name>
    <name evidence="14" type="ORF">SAMEA3906487_02455</name>
</gene>
<dbReference type="GO" id="GO:0035438">
    <property type="term" value="F:cyclic-di-GMP binding"/>
    <property type="evidence" value="ECO:0007669"/>
    <property type="project" value="InterPro"/>
</dbReference>
<feature type="domain" description="PilZ" evidence="13">
    <location>
        <begin position="577"/>
        <end position="673"/>
    </location>
</feature>
<dbReference type="Proteomes" id="UP000076825">
    <property type="component" value="Chromosome 1"/>
</dbReference>